<accession>A0AC61R3H5</accession>
<evidence type="ECO:0000313" key="1">
    <source>
        <dbReference type="EMBL" id="TGY00649.1"/>
    </source>
</evidence>
<keyword evidence="2" id="KW-1185">Reference proteome</keyword>
<dbReference type="Proteomes" id="UP000307720">
    <property type="component" value="Unassembled WGS sequence"/>
</dbReference>
<keyword evidence="1" id="KW-0689">Ribosomal protein</keyword>
<sequence>MLLRQNKVLSLVGLATKAGRTVSGEFSTEKAVKSGQAGLVIVSEEASDNTKKKFHNMCTYYKVPLYVFGTKEELGSAMGKEFRASLAVLDEGFGSALKKQLDDTIERR</sequence>
<reference evidence="1" key="1">
    <citation type="submission" date="2019-04" db="EMBL/GenBank/DDBJ databases">
        <title>Microbes associate with the intestines of laboratory mice.</title>
        <authorList>
            <person name="Navarre W."/>
            <person name="Wong E."/>
            <person name="Huang K."/>
            <person name="Tropini C."/>
            <person name="Ng K."/>
            <person name="Yu B."/>
        </authorList>
    </citation>
    <scope>NUCLEOTIDE SEQUENCE</scope>
    <source>
        <strain evidence="1">NM72_1-8</strain>
    </source>
</reference>
<protein>
    <submittedName>
        <fullName evidence="1">50S ribosomal protein L7ae</fullName>
    </submittedName>
</protein>
<comment type="caution">
    <text evidence="1">The sequence shown here is derived from an EMBL/GenBank/DDBJ whole genome shotgun (WGS) entry which is preliminary data.</text>
</comment>
<name>A0AC61R3H5_9FIRM</name>
<gene>
    <name evidence="1" type="ORF">E5357_00250</name>
</gene>
<organism evidence="1 2">
    <name type="scientific">Hominisplanchenecus murintestinalis</name>
    <dbReference type="NCBI Taxonomy" id="2941517"/>
    <lineage>
        <taxon>Bacteria</taxon>
        <taxon>Bacillati</taxon>
        <taxon>Bacillota</taxon>
        <taxon>Clostridia</taxon>
        <taxon>Lachnospirales</taxon>
        <taxon>Lachnospiraceae</taxon>
        <taxon>Hominisplanchenecus</taxon>
    </lineage>
</organism>
<keyword evidence="1" id="KW-0687">Ribonucleoprotein</keyword>
<proteinExistence type="predicted"/>
<evidence type="ECO:0000313" key="2">
    <source>
        <dbReference type="Proteomes" id="UP000307720"/>
    </source>
</evidence>
<dbReference type="EMBL" id="SRZB01000001">
    <property type="protein sequence ID" value="TGY00649.1"/>
    <property type="molecule type" value="Genomic_DNA"/>
</dbReference>